<reference evidence="3 4" key="1">
    <citation type="journal article" date="2018" name="ISME J.">
        <title>A methanotrophic archaeon couples anaerobic oxidation of methane to Fe(III) reduction.</title>
        <authorList>
            <person name="Cai C."/>
            <person name="Leu A.O."/>
            <person name="Xie G.J."/>
            <person name="Guo J."/>
            <person name="Feng Y."/>
            <person name="Zhao J.X."/>
            <person name="Tyson G.W."/>
            <person name="Yuan Z."/>
            <person name="Hu S."/>
        </authorList>
    </citation>
    <scope>NUCLEOTIDE SEQUENCE [LARGE SCALE GENOMIC DNA]</scope>
    <source>
        <strain evidence="3">FeB_12</strain>
    </source>
</reference>
<dbReference type="AlphaFoldDB" id="A0A855XCQ6"/>
<dbReference type="EMBL" id="PQAP01000001">
    <property type="protein sequence ID" value="PWB76460.1"/>
    <property type="molecule type" value="Genomic_DNA"/>
</dbReference>
<dbReference type="SUPFAM" id="SSF48695">
    <property type="entry name" value="Multiheme cytochromes"/>
    <property type="match status" value="1"/>
</dbReference>
<feature type="domain" description="Probable zinc-binding" evidence="2">
    <location>
        <begin position="9"/>
        <end position="51"/>
    </location>
</feature>
<proteinExistence type="predicted"/>
<dbReference type="Proteomes" id="UP000250918">
    <property type="component" value="Unassembled WGS sequence"/>
</dbReference>
<protein>
    <recommendedName>
        <fullName evidence="2">Probable zinc-binding domain-containing protein</fullName>
    </recommendedName>
</protein>
<comment type="caution">
    <text evidence="3">The sequence shown here is derived from an EMBL/GenBank/DDBJ whole genome shotgun (WGS) entry which is preliminary data.</text>
</comment>
<name>A0A855XCQ6_9BACT</name>
<evidence type="ECO:0000259" key="2">
    <source>
        <dbReference type="Pfam" id="PF13451"/>
    </source>
</evidence>
<dbReference type="InterPro" id="IPR025306">
    <property type="entry name" value="Zn-bnd_dom_prob"/>
</dbReference>
<dbReference type="Pfam" id="PF13451">
    <property type="entry name" value="zf_Tbcl"/>
    <property type="match status" value="1"/>
</dbReference>
<accession>A0A855XCQ6</accession>
<organism evidence="3 4">
    <name type="scientific">candidate division GN15 bacterium</name>
    <dbReference type="NCBI Taxonomy" id="2072418"/>
    <lineage>
        <taxon>Bacteria</taxon>
        <taxon>candidate division GN15</taxon>
    </lineage>
</organism>
<sequence>MESRFEPRVLICSECHEEFAFTVAAQQYFAERGYTEDPKRCKACHMRYKKSQRDQHHPEPVAQNSSDPE</sequence>
<feature type="region of interest" description="Disordered" evidence="1">
    <location>
        <begin position="48"/>
        <end position="69"/>
    </location>
</feature>
<gene>
    <name evidence="3" type="ORF">C3F09_00385</name>
</gene>
<evidence type="ECO:0000313" key="4">
    <source>
        <dbReference type="Proteomes" id="UP000250918"/>
    </source>
</evidence>
<evidence type="ECO:0000313" key="3">
    <source>
        <dbReference type="EMBL" id="PWB76460.1"/>
    </source>
</evidence>
<evidence type="ECO:0000256" key="1">
    <source>
        <dbReference type="SAM" id="MobiDB-lite"/>
    </source>
</evidence>
<dbReference type="InterPro" id="IPR036280">
    <property type="entry name" value="Multihaem_cyt_sf"/>
</dbReference>